<protein>
    <submittedName>
        <fullName evidence="1">Uncharacterized protein</fullName>
    </submittedName>
</protein>
<organism evidence="1 2">
    <name type="scientific">Duganella aceris</name>
    <dbReference type="NCBI Taxonomy" id="2703883"/>
    <lineage>
        <taxon>Bacteria</taxon>
        <taxon>Pseudomonadati</taxon>
        <taxon>Pseudomonadota</taxon>
        <taxon>Betaproteobacteria</taxon>
        <taxon>Burkholderiales</taxon>
        <taxon>Oxalobacteraceae</taxon>
        <taxon>Telluria group</taxon>
        <taxon>Duganella</taxon>
    </lineage>
</organism>
<comment type="caution">
    <text evidence="1">The sequence shown here is derived from an EMBL/GenBank/DDBJ whole genome shotgun (WGS) entry which is preliminary data.</text>
</comment>
<gene>
    <name evidence="1" type="ORF">GW587_05480</name>
</gene>
<accession>A0ABX0FGK7</accession>
<evidence type="ECO:0000313" key="2">
    <source>
        <dbReference type="Proteomes" id="UP000666369"/>
    </source>
</evidence>
<sequence>MKPTELGRLSYDVSPEALKQIVESGKVLEFANTVAAGAASEIHAQLVDQIARAAIGGGAAGGLSVGAVNVFEGGDFGTVPVGPGPKGPRPKVSVLFGGNALTHVVDLAQVAALRN</sequence>
<evidence type="ECO:0000313" key="1">
    <source>
        <dbReference type="EMBL" id="NGZ83710.1"/>
    </source>
</evidence>
<keyword evidence="2" id="KW-1185">Reference proteome</keyword>
<name>A0ABX0FGK7_9BURK</name>
<reference evidence="1 2" key="1">
    <citation type="submission" date="2020-01" db="EMBL/GenBank/DDBJ databases">
        <authorList>
            <person name="Lee S.D."/>
        </authorList>
    </citation>
    <scope>NUCLEOTIDE SEQUENCE [LARGE SCALE GENOMIC DNA]</scope>
    <source>
        <strain evidence="1 2">SAP-35</strain>
    </source>
</reference>
<dbReference type="RefSeq" id="WP_166099610.1">
    <property type="nucleotide sequence ID" value="NZ_JAADJT010000002.1"/>
</dbReference>
<dbReference type="EMBL" id="JAADJT010000002">
    <property type="protein sequence ID" value="NGZ83710.1"/>
    <property type="molecule type" value="Genomic_DNA"/>
</dbReference>
<dbReference type="Proteomes" id="UP000666369">
    <property type="component" value="Unassembled WGS sequence"/>
</dbReference>
<proteinExistence type="predicted"/>
<reference evidence="2" key="2">
    <citation type="submission" date="2023-07" db="EMBL/GenBank/DDBJ databases">
        <title>Duganella aceri sp. nov., isolated from tree sap.</title>
        <authorList>
            <person name="Kim I.S."/>
        </authorList>
    </citation>
    <scope>NUCLEOTIDE SEQUENCE [LARGE SCALE GENOMIC DNA]</scope>
    <source>
        <strain evidence="2">SAP-35</strain>
    </source>
</reference>